<dbReference type="InterPro" id="IPR009593">
    <property type="entry name" value="DUF1203"/>
</dbReference>
<comment type="caution">
    <text evidence="1">The sequence shown here is derived from an EMBL/GenBank/DDBJ whole genome shotgun (WGS) entry which is preliminary data.</text>
</comment>
<proteinExistence type="predicted"/>
<evidence type="ECO:0000313" key="1">
    <source>
        <dbReference type="EMBL" id="TYP99122.1"/>
    </source>
</evidence>
<dbReference type="AlphaFoldDB" id="A0A5S5DWH1"/>
<name>A0A5S5DWH1_9FLAO</name>
<dbReference type="PIRSF" id="PIRSF034110">
    <property type="entry name" value="DUF1203"/>
    <property type="match status" value="1"/>
</dbReference>
<dbReference type="Pfam" id="PF06718">
    <property type="entry name" value="DUF1203"/>
    <property type="match status" value="1"/>
</dbReference>
<sequence>MNVNFRVLAIENHYNHLFNLSEKDLLARSIIKMIVDKKLGFPCRVSLKDVEIGEEVILFPFHHHKTTSPYQASGPIFVRKNAKMANLGINEIPEMLFKRSQSLRGYNENGMMIYATTAEGENIRKEIEIIFSNEEASYIQIHNANPGCYNCQVNRV</sequence>
<dbReference type="EMBL" id="VNIA01000002">
    <property type="protein sequence ID" value="TYP99122.1"/>
    <property type="molecule type" value="Genomic_DNA"/>
</dbReference>
<reference evidence="1 2" key="1">
    <citation type="submission" date="2019-07" db="EMBL/GenBank/DDBJ databases">
        <title>Genomic Encyclopedia of Type Strains, Phase IV (KMG-IV): sequencing the most valuable type-strain genomes for metagenomic binning, comparative biology and taxonomic classification.</title>
        <authorList>
            <person name="Goeker M."/>
        </authorList>
    </citation>
    <scope>NUCLEOTIDE SEQUENCE [LARGE SCALE GENOMIC DNA]</scope>
    <source>
        <strain evidence="1 2">DSM 18961</strain>
    </source>
</reference>
<keyword evidence="2" id="KW-1185">Reference proteome</keyword>
<dbReference type="Proteomes" id="UP000323136">
    <property type="component" value="Unassembled WGS sequence"/>
</dbReference>
<accession>A0A5S5DWH1</accession>
<evidence type="ECO:0000313" key="2">
    <source>
        <dbReference type="Proteomes" id="UP000323136"/>
    </source>
</evidence>
<dbReference type="RefSeq" id="WP_148869908.1">
    <property type="nucleotide sequence ID" value="NZ_VNIA01000002.1"/>
</dbReference>
<organism evidence="1 2">
    <name type="scientific">Tenacibaculum adriaticum</name>
    <dbReference type="NCBI Taxonomy" id="413713"/>
    <lineage>
        <taxon>Bacteria</taxon>
        <taxon>Pseudomonadati</taxon>
        <taxon>Bacteroidota</taxon>
        <taxon>Flavobacteriia</taxon>
        <taxon>Flavobacteriales</taxon>
        <taxon>Flavobacteriaceae</taxon>
        <taxon>Tenacibaculum</taxon>
    </lineage>
</organism>
<protein>
    <submittedName>
        <fullName evidence="1">Uncharacterized protein DUF1203</fullName>
    </submittedName>
</protein>
<gene>
    <name evidence="1" type="ORF">C7447_102440</name>
</gene>
<dbReference type="OrthoDB" id="5953307at2"/>